<gene>
    <name evidence="1" type="ORF">LCGC14_2321740</name>
</gene>
<dbReference type="EMBL" id="LAZR01033185">
    <property type="protein sequence ID" value="KKL48812.1"/>
    <property type="molecule type" value="Genomic_DNA"/>
</dbReference>
<proteinExistence type="predicted"/>
<accession>A0A0F9FCG0</accession>
<sequence length="183" mass="21697">MFKRLIIFCICLIVILFAGLTVANAQNFWDFNPLELELGIDILTFEKDHAFILLSEEVRPNSIVASYYFAELFGDSIFMIVITNDSLVTGIALTFNDISQFYVNDLFDYLEDVLMFTDNNWMFWSFYEETETTYKIIWSRAYYDYVLSISINSEGYYDFMTAKLKRFIIKVPYENRRIEEDES</sequence>
<protein>
    <submittedName>
        <fullName evidence="1">Uncharacterized protein</fullName>
    </submittedName>
</protein>
<comment type="caution">
    <text evidence="1">The sequence shown here is derived from an EMBL/GenBank/DDBJ whole genome shotgun (WGS) entry which is preliminary data.</text>
</comment>
<dbReference type="AlphaFoldDB" id="A0A0F9FCG0"/>
<evidence type="ECO:0000313" key="1">
    <source>
        <dbReference type="EMBL" id="KKL48812.1"/>
    </source>
</evidence>
<organism evidence="1">
    <name type="scientific">marine sediment metagenome</name>
    <dbReference type="NCBI Taxonomy" id="412755"/>
    <lineage>
        <taxon>unclassified sequences</taxon>
        <taxon>metagenomes</taxon>
        <taxon>ecological metagenomes</taxon>
    </lineage>
</organism>
<reference evidence="1" key="1">
    <citation type="journal article" date="2015" name="Nature">
        <title>Complex archaea that bridge the gap between prokaryotes and eukaryotes.</title>
        <authorList>
            <person name="Spang A."/>
            <person name="Saw J.H."/>
            <person name="Jorgensen S.L."/>
            <person name="Zaremba-Niedzwiedzka K."/>
            <person name="Martijn J."/>
            <person name="Lind A.E."/>
            <person name="van Eijk R."/>
            <person name="Schleper C."/>
            <person name="Guy L."/>
            <person name="Ettema T.J."/>
        </authorList>
    </citation>
    <scope>NUCLEOTIDE SEQUENCE</scope>
</reference>
<name>A0A0F9FCG0_9ZZZZ</name>